<gene>
    <name evidence="1" type="ORF">J1N35_014766</name>
</gene>
<evidence type="ECO:0000313" key="1">
    <source>
        <dbReference type="EMBL" id="KAH1097845.1"/>
    </source>
</evidence>
<dbReference type="Proteomes" id="UP000828251">
    <property type="component" value="Unassembled WGS sequence"/>
</dbReference>
<feature type="non-terminal residue" evidence="1">
    <location>
        <position position="1"/>
    </location>
</feature>
<evidence type="ECO:0000313" key="2">
    <source>
        <dbReference type="Proteomes" id="UP000828251"/>
    </source>
</evidence>
<dbReference type="EMBL" id="JAIQCV010000005">
    <property type="protein sequence ID" value="KAH1097845.1"/>
    <property type="molecule type" value="Genomic_DNA"/>
</dbReference>
<accession>A0A9D3VVD4</accession>
<dbReference type="PANTHER" id="PTHR47481:SF10">
    <property type="entry name" value="COPIA-LIKE POLYPROTEIN_RETROTRANSPOSON"/>
    <property type="match status" value="1"/>
</dbReference>
<keyword evidence="2" id="KW-1185">Reference proteome</keyword>
<name>A0A9D3VVD4_9ROSI</name>
<sequence>IDDVLVYLINAGTSFDVWITIERRFGVNSSVKISSMRHALYSLKKANLTIKEYLFKVKSMSDSLIVDDRMVTNQEQVSIISAGLLMEYESICVFASATLVSLDLLTEMLLDCEAR</sequence>
<proteinExistence type="predicted"/>
<protein>
    <submittedName>
        <fullName evidence="1">Uncharacterized protein</fullName>
    </submittedName>
</protein>
<dbReference type="OrthoDB" id="1749397at2759"/>
<reference evidence="1 2" key="1">
    <citation type="journal article" date="2021" name="Plant Biotechnol. J.">
        <title>Multi-omics assisted identification of the key and species-specific regulatory components of drought-tolerant mechanisms in Gossypium stocksii.</title>
        <authorList>
            <person name="Yu D."/>
            <person name="Ke L."/>
            <person name="Zhang D."/>
            <person name="Wu Y."/>
            <person name="Sun Y."/>
            <person name="Mei J."/>
            <person name="Sun J."/>
            <person name="Sun Y."/>
        </authorList>
    </citation>
    <scope>NUCLEOTIDE SEQUENCE [LARGE SCALE GENOMIC DNA]</scope>
    <source>
        <strain evidence="2">cv. E1</strain>
        <tissue evidence="1">Leaf</tissue>
    </source>
</reference>
<organism evidence="1 2">
    <name type="scientific">Gossypium stocksii</name>
    <dbReference type="NCBI Taxonomy" id="47602"/>
    <lineage>
        <taxon>Eukaryota</taxon>
        <taxon>Viridiplantae</taxon>
        <taxon>Streptophyta</taxon>
        <taxon>Embryophyta</taxon>
        <taxon>Tracheophyta</taxon>
        <taxon>Spermatophyta</taxon>
        <taxon>Magnoliopsida</taxon>
        <taxon>eudicotyledons</taxon>
        <taxon>Gunneridae</taxon>
        <taxon>Pentapetalae</taxon>
        <taxon>rosids</taxon>
        <taxon>malvids</taxon>
        <taxon>Malvales</taxon>
        <taxon>Malvaceae</taxon>
        <taxon>Malvoideae</taxon>
        <taxon>Gossypium</taxon>
    </lineage>
</organism>
<dbReference type="PANTHER" id="PTHR47481">
    <property type="match status" value="1"/>
</dbReference>
<comment type="caution">
    <text evidence="1">The sequence shown here is derived from an EMBL/GenBank/DDBJ whole genome shotgun (WGS) entry which is preliminary data.</text>
</comment>
<dbReference type="AlphaFoldDB" id="A0A9D3VVD4"/>